<dbReference type="GO" id="GO:0043565">
    <property type="term" value="F:sequence-specific DNA binding"/>
    <property type="evidence" value="ECO:0007669"/>
    <property type="project" value="InterPro"/>
</dbReference>
<feature type="compositionally biased region" description="Gly residues" evidence="7">
    <location>
        <begin position="430"/>
        <end position="439"/>
    </location>
</feature>
<dbReference type="FunFam" id="1.10.10.10:FF:000016">
    <property type="entry name" value="Forkhead box protein I1"/>
    <property type="match status" value="1"/>
</dbReference>
<accession>A0A8P0NSF5</accession>
<feature type="compositionally biased region" description="Low complexity" evidence="7">
    <location>
        <begin position="64"/>
        <end position="78"/>
    </location>
</feature>
<evidence type="ECO:0000256" key="5">
    <source>
        <dbReference type="ARBA" id="ARBA00023242"/>
    </source>
</evidence>
<dbReference type="AlphaFoldDB" id="A0A8P0NSF5"/>
<feature type="region of interest" description="Disordered" evidence="7">
    <location>
        <begin position="491"/>
        <end position="562"/>
    </location>
</feature>
<reference evidence="9 10" key="1">
    <citation type="journal article" date="2005" name="Nature">
        <title>Genome sequence, comparative analysis and haplotype structure of the domestic dog.</title>
        <authorList>
            <consortium name="Broad Sequencing Platform"/>
            <person name="Lindblad-Toh K."/>
            <person name="Wade C.M."/>
            <person name="Mikkelsen T.S."/>
            <person name="Karlsson E.K."/>
            <person name="Jaffe D.B."/>
            <person name="Kamal M."/>
            <person name="Clamp M."/>
            <person name="Chang J.L."/>
            <person name="Kulbokas E.J. III"/>
            <person name="Zody M.C."/>
            <person name="Mauceli E."/>
            <person name="Xie X."/>
            <person name="Breen M."/>
            <person name="Wayne R.K."/>
            <person name="Ostrander E.A."/>
            <person name="Ponting C.P."/>
            <person name="Galibert F."/>
            <person name="Smith D.R."/>
            <person name="DeJong P.J."/>
            <person name="Kirkness E."/>
            <person name="Alvarez P."/>
            <person name="Biagi T."/>
            <person name="Brockman W."/>
            <person name="Butler J."/>
            <person name="Chin C.W."/>
            <person name="Cook A."/>
            <person name="Cuff J."/>
            <person name="Daly M.J."/>
            <person name="DeCaprio D."/>
            <person name="Gnerre S."/>
            <person name="Grabherr M."/>
            <person name="Kellis M."/>
            <person name="Kleber M."/>
            <person name="Bardeleben C."/>
            <person name="Goodstadt L."/>
            <person name="Heger A."/>
            <person name="Hitte C."/>
            <person name="Kim L."/>
            <person name="Koepfli K.P."/>
            <person name="Parker H.G."/>
            <person name="Pollinger J.P."/>
            <person name="Searle S.M."/>
            <person name="Sutter N.B."/>
            <person name="Thomas R."/>
            <person name="Webber C."/>
            <person name="Baldwin J."/>
            <person name="Abebe A."/>
            <person name="Abouelleil A."/>
            <person name="Aftuck L."/>
            <person name="Ait-Zahra M."/>
            <person name="Aldredge T."/>
            <person name="Allen N."/>
            <person name="An P."/>
            <person name="Anderson S."/>
            <person name="Antoine C."/>
            <person name="Arachchi H."/>
            <person name="Aslam A."/>
            <person name="Ayotte L."/>
            <person name="Bachantsang P."/>
            <person name="Barry A."/>
            <person name="Bayul T."/>
            <person name="Benamara M."/>
            <person name="Berlin A."/>
            <person name="Bessette D."/>
            <person name="Blitshteyn B."/>
            <person name="Bloom T."/>
            <person name="Blye J."/>
            <person name="Boguslavskiy L."/>
            <person name="Bonnet C."/>
            <person name="Boukhgalter B."/>
            <person name="Brown A."/>
            <person name="Cahill P."/>
            <person name="Calixte N."/>
            <person name="Camarata J."/>
            <person name="Cheshatsang Y."/>
            <person name="Chu J."/>
            <person name="Citroen M."/>
            <person name="Collymore A."/>
            <person name="Cooke P."/>
            <person name="Dawoe T."/>
            <person name="Daza R."/>
            <person name="Decktor K."/>
            <person name="DeGray S."/>
            <person name="Dhargay N."/>
            <person name="Dooley K."/>
            <person name="Dooley K."/>
            <person name="Dorje P."/>
            <person name="Dorjee K."/>
            <person name="Dorris L."/>
            <person name="Duffey N."/>
            <person name="Dupes A."/>
            <person name="Egbiremolen O."/>
            <person name="Elong R."/>
            <person name="Falk J."/>
            <person name="Farina A."/>
            <person name="Faro S."/>
            <person name="Ferguson D."/>
            <person name="Ferreira P."/>
            <person name="Fisher S."/>
            <person name="FitzGerald M."/>
            <person name="Foley K."/>
            <person name="Foley C."/>
            <person name="Franke A."/>
            <person name="Friedrich D."/>
            <person name="Gage D."/>
            <person name="Garber M."/>
            <person name="Gearin G."/>
            <person name="Giannoukos G."/>
            <person name="Goode T."/>
            <person name="Goyette A."/>
            <person name="Graham J."/>
            <person name="Grandbois E."/>
            <person name="Gyaltsen K."/>
            <person name="Hafez N."/>
            <person name="Hagopian D."/>
            <person name="Hagos B."/>
            <person name="Hall J."/>
            <person name="Healy C."/>
            <person name="Hegarty R."/>
            <person name="Honan T."/>
            <person name="Horn A."/>
            <person name="Houde N."/>
            <person name="Hughes L."/>
            <person name="Hunnicutt L."/>
            <person name="Husby M."/>
            <person name="Jester B."/>
            <person name="Jones C."/>
            <person name="Kamat A."/>
            <person name="Kanga B."/>
            <person name="Kells C."/>
            <person name="Khazanovich D."/>
            <person name="Kieu A.C."/>
            <person name="Kisner P."/>
            <person name="Kumar M."/>
            <person name="Lance K."/>
            <person name="Landers T."/>
            <person name="Lara M."/>
            <person name="Lee W."/>
            <person name="Leger J.P."/>
            <person name="Lennon N."/>
            <person name="Leuper L."/>
            <person name="LeVine S."/>
            <person name="Liu J."/>
            <person name="Liu X."/>
            <person name="Lokyitsang Y."/>
            <person name="Lokyitsang T."/>
            <person name="Lui A."/>
            <person name="Macdonald J."/>
            <person name="Major J."/>
            <person name="Marabella R."/>
            <person name="Maru K."/>
            <person name="Matthews C."/>
            <person name="McDonough S."/>
            <person name="Mehta T."/>
            <person name="Meldrim J."/>
            <person name="Melnikov A."/>
            <person name="Meneus L."/>
            <person name="Mihalev A."/>
            <person name="Mihova T."/>
            <person name="Miller K."/>
            <person name="Mittelman R."/>
            <person name="Mlenga V."/>
            <person name="Mulrain L."/>
            <person name="Munson G."/>
            <person name="Navidi A."/>
            <person name="Naylor J."/>
            <person name="Nguyen T."/>
            <person name="Nguyen N."/>
            <person name="Nguyen C."/>
            <person name="Nguyen T."/>
            <person name="Nicol R."/>
            <person name="Norbu N."/>
            <person name="Norbu C."/>
            <person name="Novod N."/>
            <person name="Nyima T."/>
            <person name="Olandt P."/>
            <person name="O'Neill B."/>
            <person name="O'Neill K."/>
            <person name="Osman S."/>
            <person name="Oyono L."/>
            <person name="Patti C."/>
            <person name="Perrin D."/>
            <person name="Phunkhang P."/>
            <person name="Pierre F."/>
            <person name="Priest M."/>
            <person name="Rachupka A."/>
            <person name="Raghuraman S."/>
            <person name="Rameau R."/>
            <person name="Ray V."/>
            <person name="Raymond C."/>
            <person name="Rege F."/>
            <person name="Rise C."/>
            <person name="Rogers J."/>
            <person name="Rogov P."/>
            <person name="Sahalie J."/>
            <person name="Settipalli S."/>
            <person name="Sharpe T."/>
            <person name="Shea T."/>
            <person name="Sheehan M."/>
            <person name="Sherpa N."/>
            <person name="Shi J."/>
            <person name="Shih D."/>
            <person name="Sloan J."/>
            <person name="Smith C."/>
            <person name="Sparrow T."/>
            <person name="Stalker J."/>
            <person name="Stange-Thomann N."/>
            <person name="Stavropoulos S."/>
            <person name="Stone C."/>
            <person name="Stone S."/>
            <person name="Sykes S."/>
            <person name="Tchuinga P."/>
            <person name="Tenzing P."/>
            <person name="Tesfaye S."/>
            <person name="Thoulutsang D."/>
            <person name="Thoulutsang Y."/>
            <person name="Topham K."/>
            <person name="Topping I."/>
            <person name="Tsamla T."/>
            <person name="Vassiliev H."/>
            <person name="Venkataraman V."/>
            <person name="Vo A."/>
            <person name="Wangchuk T."/>
            <person name="Wangdi T."/>
            <person name="Weiand M."/>
            <person name="Wilkinson J."/>
            <person name="Wilson A."/>
            <person name="Yadav S."/>
            <person name="Yang S."/>
            <person name="Yang X."/>
            <person name="Young G."/>
            <person name="Yu Q."/>
            <person name="Zainoun J."/>
            <person name="Zembek L."/>
            <person name="Zimmer A."/>
            <person name="Lander E.S."/>
        </authorList>
    </citation>
    <scope>NUCLEOTIDE SEQUENCE [LARGE SCALE GENOMIC DNA]</scope>
    <source>
        <strain evidence="9">Boxer</strain>
    </source>
</reference>
<evidence type="ECO:0000256" key="6">
    <source>
        <dbReference type="PROSITE-ProRule" id="PRU00089"/>
    </source>
</evidence>
<protein>
    <submittedName>
        <fullName evidence="9">Forkhead box I3</fullName>
    </submittedName>
</protein>
<dbReference type="SUPFAM" id="SSF46785">
    <property type="entry name" value="Winged helix' DNA-binding domain"/>
    <property type="match status" value="1"/>
</dbReference>
<proteinExistence type="predicted"/>
<dbReference type="InterPro" id="IPR018122">
    <property type="entry name" value="TF_fork_head_CS_1"/>
</dbReference>
<organism evidence="9 10">
    <name type="scientific">Canis lupus familiaris</name>
    <name type="common">Dog</name>
    <name type="synonym">Canis familiaris</name>
    <dbReference type="NCBI Taxonomy" id="9615"/>
    <lineage>
        <taxon>Eukaryota</taxon>
        <taxon>Metazoa</taxon>
        <taxon>Chordata</taxon>
        <taxon>Craniata</taxon>
        <taxon>Vertebrata</taxon>
        <taxon>Euteleostomi</taxon>
        <taxon>Mammalia</taxon>
        <taxon>Eutheria</taxon>
        <taxon>Laurasiatheria</taxon>
        <taxon>Carnivora</taxon>
        <taxon>Caniformia</taxon>
        <taxon>Canidae</taxon>
        <taxon>Canis</taxon>
    </lineage>
</organism>
<feature type="compositionally biased region" description="Low complexity" evidence="7">
    <location>
        <begin position="537"/>
        <end position="562"/>
    </location>
</feature>
<dbReference type="PROSITE" id="PS00657">
    <property type="entry name" value="FORK_HEAD_1"/>
    <property type="match status" value="1"/>
</dbReference>
<dbReference type="PRINTS" id="PR00053">
    <property type="entry name" value="FORKHEAD"/>
</dbReference>
<dbReference type="InterPro" id="IPR001766">
    <property type="entry name" value="Fork_head_dom"/>
</dbReference>
<evidence type="ECO:0000256" key="1">
    <source>
        <dbReference type="ARBA" id="ARBA00004123"/>
    </source>
</evidence>
<reference evidence="9" key="2">
    <citation type="submission" date="2025-08" db="UniProtKB">
        <authorList>
            <consortium name="Ensembl"/>
        </authorList>
    </citation>
    <scope>IDENTIFICATION</scope>
</reference>
<dbReference type="InterPro" id="IPR030456">
    <property type="entry name" value="TF_fork_head_CS_2"/>
</dbReference>
<feature type="compositionally biased region" description="Basic residues" evidence="7">
    <location>
        <begin position="1"/>
        <end position="14"/>
    </location>
</feature>
<keyword evidence="3 6" id="KW-0238">DNA-binding</keyword>
<evidence type="ECO:0000256" key="7">
    <source>
        <dbReference type="SAM" id="MobiDB-lite"/>
    </source>
</evidence>
<dbReference type="Proteomes" id="UP000002254">
    <property type="component" value="Chromosome 17"/>
</dbReference>
<evidence type="ECO:0000313" key="10">
    <source>
        <dbReference type="Proteomes" id="UP000002254"/>
    </source>
</evidence>
<dbReference type="PROSITE" id="PS00658">
    <property type="entry name" value="FORK_HEAD_2"/>
    <property type="match status" value="1"/>
</dbReference>
<evidence type="ECO:0000256" key="3">
    <source>
        <dbReference type="ARBA" id="ARBA00023125"/>
    </source>
</evidence>
<feature type="region of interest" description="Disordered" evidence="7">
    <location>
        <begin position="401"/>
        <end position="471"/>
    </location>
</feature>
<feature type="compositionally biased region" description="Low complexity" evidence="7">
    <location>
        <begin position="409"/>
        <end position="429"/>
    </location>
</feature>
<keyword evidence="4" id="KW-0804">Transcription</keyword>
<dbReference type="Gene3D" id="1.10.10.10">
    <property type="entry name" value="Winged helix-like DNA-binding domain superfamily/Winged helix DNA-binding domain"/>
    <property type="match status" value="1"/>
</dbReference>
<dbReference type="PANTHER" id="PTHR11829">
    <property type="entry name" value="FORKHEAD BOX PROTEIN"/>
    <property type="match status" value="1"/>
</dbReference>
<feature type="domain" description="Fork-head" evidence="8">
    <location>
        <begin position="310"/>
        <end position="404"/>
    </location>
</feature>
<gene>
    <name evidence="9" type="primary">FOXI3</name>
</gene>
<dbReference type="SMART" id="SM00339">
    <property type="entry name" value="FH"/>
    <property type="match status" value="1"/>
</dbReference>
<dbReference type="OrthoDB" id="5402974at2759"/>
<dbReference type="PANTHER" id="PTHR11829:SF310">
    <property type="entry name" value="FORKHEAD BOX PROTEIN I3"/>
    <property type="match status" value="1"/>
</dbReference>
<keyword evidence="2" id="KW-0805">Transcription regulation</keyword>
<dbReference type="Ensembl" id="ENSCAFT00000043061.4">
    <property type="protein sequence ID" value="ENSCAFP00000041322.3"/>
    <property type="gene ID" value="ENSCAFG00000031026.4"/>
</dbReference>
<dbReference type="GO" id="GO:0003700">
    <property type="term" value="F:DNA-binding transcription factor activity"/>
    <property type="evidence" value="ECO:0007669"/>
    <property type="project" value="InterPro"/>
</dbReference>
<feature type="DNA-binding region" description="Fork-head" evidence="6">
    <location>
        <begin position="310"/>
        <end position="404"/>
    </location>
</feature>
<dbReference type="InterPro" id="IPR050211">
    <property type="entry name" value="FOX_domain-containing"/>
</dbReference>
<evidence type="ECO:0000256" key="4">
    <source>
        <dbReference type="ARBA" id="ARBA00023163"/>
    </source>
</evidence>
<sequence>MRRSSPSPGRRRRPAPGSPLRTPEPPSPGLPGSRARRGGAPGRGGAGRGGDARAGGVGRGGAGAWRAGARGAAAQPRAGPGGAAPPTVIRSRLAGVPRASADPPAEHRSPRRGRGWAPKGMLSPERRHQPRSPLAAAAPHPPHPPRPPPAADMALYCGDNFGVYSQPGLPPPAAAAAAAAAAPGAPPASRAPYALADYAAPPAAAANPYLWLNGPGVGVGVGVGVGGPPAAAAAAAAAYLGAPPPPPPPPGGAAGPFLQPPPAAGTFGCAQRAFAQPAPAAPASPAGPAAPGELGWLSMASREDLMKMVRPPYSYSALIAMAIQSAPERKLTLSHIYQFVADSFPFYQRSKAGWQNSIRHNLSLNDCFKKVPRDEDDPGKGNYWTLDPNCEKMFDNGNFRRKRKRRSEASSASTSTVAAGTTKSEEGLSSGLGSGVGGKPEGDSPSALLRPPQSPEPPEGTKSTASSPGGSLLSSAPCLNTFFSSLSTLSVSSSGGAQRAGPGSRHLGIQGTPLSSSGAFPPSCISSEAPPDTLQLSNGASSGSGQRSSYYSPFPASTSGGQSSPFGSPFYNFSMVNSLIYPREGSEV</sequence>
<evidence type="ECO:0000259" key="8">
    <source>
        <dbReference type="PROSITE" id="PS50039"/>
    </source>
</evidence>
<dbReference type="Pfam" id="PF00250">
    <property type="entry name" value="Forkhead"/>
    <property type="match status" value="1"/>
</dbReference>
<name>A0A8P0NSF5_CANLF</name>
<evidence type="ECO:0000313" key="9">
    <source>
        <dbReference type="Ensembl" id="ENSCAFP00000041322.3"/>
    </source>
</evidence>
<comment type="subcellular location">
    <subcellularLocation>
        <location evidence="1 6">Nucleus</location>
    </subcellularLocation>
</comment>
<dbReference type="InterPro" id="IPR036390">
    <property type="entry name" value="WH_DNA-bd_sf"/>
</dbReference>
<dbReference type="PROSITE" id="PS50039">
    <property type="entry name" value="FORK_HEAD_3"/>
    <property type="match status" value="1"/>
</dbReference>
<feature type="compositionally biased region" description="Pro residues" evidence="7">
    <location>
        <begin position="139"/>
        <end position="150"/>
    </location>
</feature>
<dbReference type="GO" id="GO:0005634">
    <property type="term" value="C:nucleus"/>
    <property type="evidence" value="ECO:0007669"/>
    <property type="project" value="UniProtKB-SubCell"/>
</dbReference>
<evidence type="ECO:0000256" key="2">
    <source>
        <dbReference type="ARBA" id="ARBA00023015"/>
    </source>
</evidence>
<keyword evidence="5 6" id="KW-0539">Nucleus</keyword>
<feature type="region of interest" description="Disordered" evidence="7">
    <location>
        <begin position="1"/>
        <end position="152"/>
    </location>
</feature>
<dbReference type="GO" id="GO:0048513">
    <property type="term" value="P:animal organ development"/>
    <property type="evidence" value="ECO:0007669"/>
    <property type="project" value="UniProtKB-ARBA"/>
</dbReference>
<feature type="compositionally biased region" description="Gly residues" evidence="7">
    <location>
        <begin position="39"/>
        <end position="63"/>
    </location>
</feature>
<dbReference type="InterPro" id="IPR036388">
    <property type="entry name" value="WH-like_DNA-bd_sf"/>
</dbReference>